<evidence type="ECO:0000256" key="1">
    <source>
        <dbReference type="ARBA" id="ARBA00001971"/>
    </source>
</evidence>
<comment type="pathway">
    <text evidence="2">Secondary metabolite biosynthesis.</text>
</comment>
<dbReference type="Pfam" id="PF00067">
    <property type="entry name" value="p450"/>
    <property type="match status" value="1"/>
</dbReference>
<dbReference type="PANTHER" id="PTHR24305">
    <property type="entry name" value="CYTOCHROME P450"/>
    <property type="match status" value="1"/>
</dbReference>
<organism evidence="10 11">
    <name type="scientific">Calocera cornea HHB12733</name>
    <dbReference type="NCBI Taxonomy" id="1353952"/>
    <lineage>
        <taxon>Eukaryota</taxon>
        <taxon>Fungi</taxon>
        <taxon>Dikarya</taxon>
        <taxon>Basidiomycota</taxon>
        <taxon>Agaricomycotina</taxon>
        <taxon>Dacrymycetes</taxon>
        <taxon>Dacrymycetales</taxon>
        <taxon>Dacrymycetaceae</taxon>
        <taxon>Calocera</taxon>
    </lineage>
</organism>
<accession>A0A165FUL7</accession>
<dbReference type="PRINTS" id="PR00465">
    <property type="entry name" value="EP450IV"/>
</dbReference>
<evidence type="ECO:0000256" key="6">
    <source>
        <dbReference type="ARBA" id="ARBA00023002"/>
    </source>
</evidence>
<dbReference type="AlphaFoldDB" id="A0A165FUL7"/>
<dbReference type="GO" id="GO:0020037">
    <property type="term" value="F:heme binding"/>
    <property type="evidence" value="ECO:0007669"/>
    <property type="project" value="InterPro"/>
</dbReference>
<keyword evidence="4 9" id="KW-0349">Heme</keyword>
<dbReference type="STRING" id="1353952.A0A165FUL7"/>
<dbReference type="GO" id="GO:0005506">
    <property type="term" value="F:iron ion binding"/>
    <property type="evidence" value="ECO:0007669"/>
    <property type="project" value="InterPro"/>
</dbReference>
<protein>
    <submittedName>
        <fullName evidence="10">Cytochrome P450</fullName>
    </submittedName>
</protein>
<dbReference type="InterPro" id="IPR050121">
    <property type="entry name" value="Cytochrome_P450_monoxygenase"/>
</dbReference>
<name>A0A165FUL7_9BASI</name>
<evidence type="ECO:0000256" key="8">
    <source>
        <dbReference type="ARBA" id="ARBA00023033"/>
    </source>
</evidence>
<dbReference type="PANTHER" id="PTHR24305:SF166">
    <property type="entry name" value="CYTOCHROME P450 12A4, MITOCHONDRIAL-RELATED"/>
    <property type="match status" value="1"/>
</dbReference>
<dbReference type="EMBL" id="KV423966">
    <property type="protein sequence ID" value="KZT57219.1"/>
    <property type="molecule type" value="Genomic_DNA"/>
</dbReference>
<reference evidence="10 11" key="1">
    <citation type="journal article" date="2016" name="Mol. Biol. Evol.">
        <title>Comparative Genomics of Early-Diverging Mushroom-Forming Fungi Provides Insights into the Origins of Lignocellulose Decay Capabilities.</title>
        <authorList>
            <person name="Nagy L.G."/>
            <person name="Riley R."/>
            <person name="Tritt A."/>
            <person name="Adam C."/>
            <person name="Daum C."/>
            <person name="Floudas D."/>
            <person name="Sun H."/>
            <person name="Yadav J.S."/>
            <person name="Pangilinan J."/>
            <person name="Larsson K.H."/>
            <person name="Matsuura K."/>
            <person name="Barry K."/>
            <person name="Labutti K."/>
            <person name="Kuo R."/>
            <person name="Ohm R.A."/>
            <person name="Bhattacharya S.S."/>
            <person name="Shirouzu T."/>
            <person name="Yoshinaga Y."/>
            <person name="Martin F.M."/>
            <person name="Grigoriev I.V."/>
            <person name="Hibbett D.S."/>
        </authorList>
    </citation>
    <scope>NUCLEOTIDE SEQUENCE [LARGE SCALE GENOMIC DNA]</scope>
    <source>
        <strain evidence="10 11">HHB12733</strain>
    </source>
</reference>
<evidence type="ECO:0000313" key="10">
    <source>
        <dbReference type="EMBL" id="KZT57219.1"/>
    </source>
</evidence>
<dbReference type="InterPro" id="IPR036396">
    <property type="entry name" value="Cyt_P450_sf"/>
</dbReference>
<gene>
    <name evidence="10" type="ORF">CALCODRAFT_496336</name>
</gene>
<comment type="cofactor">
    <cofactor evidence="1 9">
        <name>heme</name>
        <dbReference type="ChEBI" id="CHEBI:30413"/>
    </cofactor>
</comment>
<dbReference type="InParanoid" id="A0A165FUL7"/>
<dbReference type="InterPro" id="IPR002403">
    <property type="entry name" value="Cyt_P450_E_grp-IV"/>
</dbReference>
<evidence type="ECO:0000256" key="2">
    <source>
        <dbReference type="ARBA" id="ARBA00005179"/>
    </source>
</evidence>
<comment type="similarity">
    <text evidence="3">Belongs to the cytochrome P450 family.</text>
</comment>
<keyword evidence="5 9" id="KW-0479">Metal-binding</keyword>
<evidence type="ECO:0000256" key="5">
    <source>
        <dbReference type="ARBA" id="ARBA00022723"/>
    </source>
</evidence>
<dbReference type="Gene3D" id="1.10.630.10">
    <property type="entry name" value="Cytochrome P450"/>
    <property type="match status" value="1"/>
</dbReference>
<evidence type="ECO:0000313" key="11">
    <source>
        <dbReference type="Proteomes" id="UP000076842"/>
    </source>
</evidence>
<keyword evidence="11" id="KW-1185">Reference proteome</keyword>
<dbReference type="Proteomes" id="UP000076842">
    <property type="component" value="Unassembled WGS sequence"/>
</dbReference>
<evidence type="ECO:0000256" key="3">
    <source>
        <dbReference type="ARBA" id="ARBA00010617"/>
    </source>
</evidence>
<evidence type="ECO:0000256" key="7">
    <source>
        <dbReference type="ARBA" id="ARBA00023004"/>
    </source>
</evidence>
<keyword evidence="8" id="KW-0503">Monooxygenase</keyword>
<evidence type="ECO:0000256" key="9">
    <source>
        <dbReference type="PIRSR" id="PIRSR602403-1"/>
    </source>
</evidence>
<keyword evidence="6" id="KW-0560">Oxidoreductase</keyword>
<sequence>MSLPFNLRVLDVVALGAVAWLALVLYQRASAKARSTSLRGPPRKSWLWGYNRELMAKITSGSSYEQWASEYGACFLLPVELGKQRLILTDPRAIHHIFTTKSYSYQRPEGLRLATRKLLGDGILNSEGEDHKRLRKALNPGFTPQALKQFLPTFYDSAHKVEEAWNTVLADQNQTEVTLDVQKWMNAITLDTIGLTGFSYDFGTLRGERPPVVDVLSSFGARPVDFLSALTFLLVQTIPQVMNIPSPRNKLFTALNDSMSEVVNKVFAKMKEEKLDTQDHFSMLGPLMKSEGKITSTEMSAQMNTLILAGYETTANSLSWCLHELSTRPALQEKIRQELAQFPDPTYDQLQNQMPMLEAVVRETLRTHAPVPDHSRYAVVDDVIPLYEPLTTTKGEVVDHIKIAAGQGVVIAIEAVNRSTHIWGPTAHEFDPERWLKGDLPALAQEVQGYHHVLSFTDGPRHCIGKHFAVLEFKAVLSVLMRRFSFEPSDGTGQNVKKHRGFLPRPQTIGSEPGVLMMRVRQVEA</sequence>
<dbReference type="SUPFAM" id="SSF48264">
    <property type="entry name" value="Cytochrome P450"/>
    <property type="match status" value="1"/>
</dbReference>
<dbReference type="InterPro" id="IPR001128">
    <property type="entry name" value="Cyt_P450"/>
</dbReference>
<feature type="binding site" description="axial binding residue" evidence="9">
    <location>
        <position position="463"/>
    </location>
    <ligand>
        <name>heme</name>
        <dbReference type="ChEBI" id="CHEBI:30413"/>
    </ligand>
    <ligandPart>
        <name>Fe</name>
        <dbReference type="ChEBI" id="CHEBI:18248"/>
    </ligandPart>
</feature>
<keyword evidence="7 9" id="KW-0408">Iron</keyword>
<dbReference type="GO" id="GO:0004497">
    <property type="term" value="F:monooxygenase activity"/>
    <property type="evidence" value="ECO:0007669"/>
    <property type="project" value="UniProtKB-KW"/>
</dbReference>
<evidence type="ECO:0000256" key="4">
    <source>
        <dbReference type="ARBA" id="ARBA00022617"/>
    </source>
</evidence>
<dbReference type="GO" id="GO:0016705">
    <property type="term" value="F:oxidoreductase activity, acting on paired donors, with incorporation or reduction of molecular oxygen"/>
    <property type="evidence" value="ECO:0007669"/>
    <property type="project" value="InterPro"/>
</dbReference>
<proteinExistence type="inferred from homology"/>
<dbReference type="OrthoDB" id="1470350at2759"/>
<dbReference type="PRINTS" id="PR00385">
    <property type="entry name" value="P450"/>
</dbReference>